<name>A0AAV6LKV1_9ERIC</name>
<evidence type="ECO:0000313" key="2">
    <source>
        <dbReference type="Proteomes" id="UP000823749"/>
    </source>
</evidence>
<dbReference type="AlphaFoldDB" id="A0AAV6LKV1"/>
<comment type="caution">
    <text evidence="1">The sequence shown here is derived from an EMBL/GenBank/DDBJ whole genome shotgun (WGS) entry which is preliminary data.</text>
</comment>
<reference evidence="1" key="1">
    <citation type="submission" date="2020-08" db="EMBL/GenBank/DDBJ databases">
        <title>Plant Genome Project.</title>
        <authorList>
            <person name="Zhang R.-G."/>
        </authorList>
    </citation>
    <scope>NUCLEOTIDE SEQUENCE</scope>
    <source>
        <strain evidence="1">WSP0</strain>
        <tissue evidence="1">Leaf</tissue>
    </source>
</reference>
<dbReference type="EMBL" id="JACTNZ010000001">
    <property type="protein sequence ID" value="KAG5564597.1"/>
    <property type="molecule type" value="Genomic_DNA"/>
</dbReference>
<proteinExistence type="predicted"/>
<gene>
    <name evidence="1" type="ORF">RHGRI_000700</name>
</gene>
<dbReference type="Proteomes" id="UP000823749">
    <property type="component" value="Chromosome 1"/>
</dbReference>
<organism evidence="1 2">
    <name type="scientific">Rhododendron griersonianum</name>
    <dbReference type="NCBI Taxonomy" id="479676"/>
    <lineage>
        <taxon>Eukaryota</taxon>
        <taxon>Viridiplantae</taxon>
        <taxon>Streptophyta</taxon>
        <taxon>Embryophyta</taxon>
        <taxon>Tracheophyta</taxon>
        <taxon>Spermatophyta</taxon>
        <taxon>Magnoliopsida</taxon>
        <taxon>eudicotyledons</taxon>
        <taxon>Gunneridae</taxon>
        <taxon>Pentapetalae</taxon>
        <taxon>asterids</taxon>
        <taxon>Ericales</taxon>
        <taxon>Ericaceae</taxon>
        <taxon>Ericoideae</taxon>
        <taxon>Rhodoreae</taxon>
        <taxon>Rhododendron</taxon>
    </lineage>
</organism>
<protein>
    <submittedName>
        <fullName evidence="1">Uncharacterized protein</fullName>
    </submittedName>
</protein>
<evidence type="ECO:0000313" key="1">
    <source>
        <dbReference type="EMBL" id="KAG5564597.1"/>
    </source>
</evidence>
<sequence length="50" mass="5757">MSKSIGGSFRGGKKNVVTVFVDNLPKEMDKVWLHQLFLGDMVRWMISIFL</sequence>
<accession>A0AAV6LKV1</accession>
<keyword evidence="2" id="KW-1185">Reference proteome</keyword>